<evidence type="ECO:0000256" key="1">
    <source>
        <dbReference type="SAM" id="SignalP"/>
    </source>
</evidence>
<dbReference type="EMBL" id="BSYA01000253">
    <property type="protein sequence ID" value="GMG37680.1"/>
    <property type="molecule type" value="Genomic_DNA"/>
</dbReference>
<reference evidence="2" key="1">
    <citation type="submission" date="2023-04" db="EMBL/GenBank/DDBJ databases">
        <title>Aspergillus oryzae NBRC 4228.</title>
        <authorList>
            <person name="Ichikawa N."/>
            <person name="Sato H."/>
            <person name="Tonouchi N."/>
        </authorList>
    </citation>
    <scope>NUCLEOTIDE SEQUENCE</scope>
    <source>
        <strain evidence="2">NBRC 4228</strain>
    </source>
</reference>
<proteinExistence type="predicted"/>
<evidence type="ECO:0000313" key="3">
    <source>
        <dbReference type="Proteomes" id="UP001165205"/>
    </source>
</evidence>
<dbReference type="Proteomes" id="UP001165205">
    <property type="component" value="Unassembled WGS sequence"/>
</dbReference>
<protein>
    <submittedName>
        <fullName evidence="2">Unnamed protein product</fullName>
    </submittedName>
</protein>
<evidence type="ECO:0000313" key="2">
    <source>
        <dbReference type="EMBL" id="GMG37680.1"/>
    </source>
</evidence>
<feature type="chain" id="PRO_5043028324" evidence="1">
    <location>
        <begin position="24"/>
        <end position="107"/>
    </location>
</feature>
<dbReference type="AlphaFoldDB" id="A0AAN5C4J2"/>
<gene>
    <name evidence="2" type="ORF">Aory04_001249600</name>
</gene>
<organism evidence="2 3">
    <name type="scientific">Aspergillus oryzae</name>
    <name type="common">Yellow koji mold</name>
    <dbReference type="NCBI Taxonomy" id="5062"/>
    <lineage>
        <taxon>Eukaryota</taxon>
        <taxon>Fungi</taxon>
        <taxon>Dikarya</taxon>
        <taxon>Ascomycota</taxon>
        <taxon>Pezizomycotina</taxon>
        <taxon>Eurotiomycetes</taxon>
        <taxon>Eurotiomycetidae</taxon>
        <taxon>Eurotiales</taxon>
        <taxon>Aspergillaceae</taxon>
        <taxon>Aspergillus</taxon>
        <taxon>Aspergillus subgen. Circumdati</taxon>
    </lineage>
</organism>
<accession>A0AAN5C4J2</accession>
<name>A0AAN5C4J2_ASPOZ</name>
<sequence>MRNSGSYLPLLSLIMILFMESESRPERIKPRIEPIKAPVYRYPVWTSLNHNGGPKKMAASTTPMKTVQPMITPWIKQAYGCQGLISGYYLSECLPKELQGERKAEMV</sequence>
<comment type="caution">
    <text evidence="2">The sequence shown here is derived from an EMBL/GenBank/DDBJ whole genome shotgun (WGS) entry which is preliminary data.</text>
</comment>
<keyword evidence="1" id="KW-0732">Signal</keyword>
<feature type="signal peptide" evidence="1">
    <location>
        <begin position="1"/>
        <end position="23"/>
    </location>
</feature>